<feature type="compositionally biased region" description="Basic and acidic residues" evidence="1">
    <location>
        <begin position="48"/>
        <end position="59"/>
    </location>
</feature>
<keyword evidence="3" id="KW-1185">Reference proteome</keyword>
<dbReference type="EMBL" id="KQ460870">
    <property type="protein sequence ID" value="KPJ11738.1"/>
    <property type="molecule type" value="Genomic_DNA"/>
</dbReference>
<sequence length="59" mass="6635">MTVPENHNPLHMYTLFPEGRPGALLASRTVSEGRPTWTMRPWTGTGERIGEPRRGMDDA</sequence>
<dbReference type="AlphaFoldDB" id="A0A194R1S7"/>
<evidence type="ECO:0000256" key="1">
    <source>
        <dbReference type="SAM" id="MobiDB-lite"/>
    </source>
</evidence>
<gene>
    <name evidence="2" type="ORF">RR48_08044</name>
</gene>
<dbReference type="Proteomes" id="UP000053240">
    <property type="component" value="Unassembled WGS sequence"/>
</dbReference>
<dbReference type="InParanoid" id="A0A194R1S7"/>
<proteinExistence type="predicted"/>
<organism evidence="2 3">
    <name type="scientific">Papilio machaon</name>
    <name type="common">Old World swallowtail butterfly</name>
    <dbReference type="NCBI Taxonomy" id="76193"/>
    <lineage>
        <taxon>Eukaryota</taxon>
        <taxon>Metazoa</taxon>
        <taxon>Ecdysozoa</taxon>
        <taxon>Arthropoda</taxon>
        <taxon>Hexapoda</taxon>
        <taxon>Insecta</taxon>
        <taxon>Pterygota</taxon>
        <taxon>Neoptera</taxon>
        <taxon>Endopterygota</taxon>
        <taxon>Lepidoptera</taxon>
        <taxon>Glossata</taxon>
        <taxon>Ditrysia</taxon>
        <taxon>Papilionoidea</taxon>
        <taxon>Papilionidae</taxon>
        <taxon>Papilioninae</taxon>
        <taxon>Papilio</taxon>
    </lineage>
</organism>
<protein>
    <submittedName>
        <fullName evidence="2">Uncharacterized protein</fullName>
    </submittedName>
</protein>
<evidence type="ECO:0000313" key="2">
    <source>
        <dbReference type="EMBL" id="KPJ11738.1"/>
    </source>
</evidence>
<reference evidence="2 3" key="1">
    <citation type="journal article" date="2015" name="Nat. Commun.">
        <title>Outbred genome sequencing and CRISPR/Cas9 gene editing in butterflies.</title>
        <authorList>
            <person name="Li X."/>
            <person name="Fan D."/>
            <person name="Zhang W."/>
            <person name="Liu G."/>
            <person name="Zhang L."/>
            <person name="Zhao L."/>
            <person name="Fang X."/>
            <person name="Chen L."/>
            <person name="Dong Y."/>
            <person name="Chen Y."/>
            <person name="Ding Y."/>
            <person name="Zhao R."/>
            <person name="Feng M."/>
            <person name="Zhu Y."/>
            <person name="Feng Y."/>
            <person name="Jiang X."/>
            <person name="Zhu D."/>
            <person name="Xiang H."/>
            <person name="Feng X."/>
            <person name="Li S."/>
            <person name="Wang J."/>
            <person name="Zhang G."/>
            <person name="Kronforst M.R."/>
            <person name="Wang W."/>
        </authorList>
    </citation>
    <scope>NUCLEOTIDE SEQUENCE [LARGE SCALE GENOMIC DNA]</scope>
    <source>
        <strain evidence="2">Ya'a_city_454_Pm</strain>
        <tissue evidence="2">Whole body</tissue>
    </source>
</reference>
<accession>A0A194R1S7</accession>
<feature type="region of interest" description="Disordered" evidence="1">
    <location>
        <begin position="34"/>
        <end position="59"/>
    </location>
</feature>
<evidence type="ECO:0000313" key="3">
    <source>
        <dbReference type="Proteomes" id="UP000053240"/>
    </source>
</evidence>
<name>A0A194R1S7_PAPMA</name>